<dbReference type="InterPro" id="IPR036678">
    <property type="entry name" value="MutS_con_dom_sf"/>
</dbReference>
<feature type="compositionally biased region" description="Polar residues" evidence="7">
    <location>
        <begin position="8"/>
        <end position="17"/>
    </location>
</feature>
<feature type="region of interest" description="Disordered" evidence="7">
    <location>
        <begin position="43"/>
        <end position="90"/>
    </location>
</feature>
<reference evidence="9" key="1">
    <citation type="submission" date="2020-11" db="EMBL/GenBank/DDBJ databases">
        <authorList>
            <consortium name="DOE Joint Genome Institute"/>
            <person name="Ahrendt S."/>
            <person name="Riley R."/>
            <person name="Andreopoulos W."/>
            <person name="Labutti K."/>
            <person name="Pangilinan J."/>
            <person name="Ruiz-Duenas F.J."/>
            <person name="Barrasa J.M."/>
            <person name="Sanchez-Garcia M."/>
            <person name="Camarero S."/>
            <person name="Miyauchi S."/>
            <person name="Serrano A."/>
            <person name="Linde D."/>
            <person name="Babiker R."/>
            <person name="Drula E."/>
            <person name="Ayuso-Fernandez I."/>
            <person name="Pacheco R."/>
            <person name="Padilla G."/>
            <person name="Ferreira P."/>
            <person name="Barriuso J."/>
            <person name="Kellner H."/>
            <person name="Castanera R."/>
            <person name="Alfaro M."/>
            <person name="Ramirez L."/>
            <person name="Pisabarro A.G."/>
            <person name="Kuo A."/>
            <person name="Tritt A."/>
            <person name="Lipzen A."/>
            <person name="He G."/>
            <person name="Yan M."/>
            <person name="Ng V."/>
            <person name="Cullen D."/>
            <person name="Martin F."/>
            <person name="Rosso M.-N."/>
            <person name="Henrissat B."/>
            <person name="Hibbett D."/>
            <person name="Martinez A.T."/>
            <person name="Grigoriev I.V."/>
        </authorList>
    </citation>
    <scope>NUCLEOTIDE SEQUENCE</scope>
    <source>
        <strain evidence="9">ATCC 90797</strain>
    </source>
</reference>
<keyword evidence="5" id="KW-0238">DNA-binding</keyword>
<comment type="similarity">
    <text evidence="1">Belongs to the DNA mismatch repair MutS family.</text>
</comment>
<dbReference type="InterPro" id="IPR000432">
    <property type="entry name" value="DNA_mismatch_repair_MutS_C"/>
</dbReference>
<dbReference type="PIRSF" id="PIRSF037677">
    <property type="entry name" value="DNA_mis_repair_Msh6"/>
    <property type="match status" value="1"/>
</dbReference>
<dbReference type="OrthoDB" id="2534523at2759"/>
<dbReference type="GO" id="GO:0140664">
    <property type="term" value="F:ATP-dependent DNA damage sensor activity"/>
    <property type="evidence" value="ECO:0007669"/>
    <property type="project" value="InterPro"/>
</dbReference>
<keyword evidence="2" id="KW-0547">Nucleotide-binding</keyword>
<dbReference type="Pfam" id="PF01624">
    <property type="entry name" value="MutS_I"/>
    <property type="match status" value="1"/>
</dbReference>
<feature type="compositionally biased region" description="Polar residues" evidence="7">
    <location>
        <begin position="335"/>
        <end position="344"/>
    </location>
</feature>
<dbReference type="InterPro" id="IPR016151">
    <property type="entry name" value="DNA_mismatch_repair_MutS_N"/>
</dbReference>
<evidence type="ECO:0000256" key="1">
    <source>
        <dbReference type="ARBA" id="ARBA00006271"/>
    </source>
</evidence>
<keyword evidence="6" id="KW-0234">DNA repair</keyword>
<dbReference type="Proteomes" id="UP000807025">
    <property type="component" value="Unassembled WGS sequence"/>
</dbReference>
<dbReference type="Pfam" id="PF05188">
    <property type="entry name" value="MutS_II"/>
    <property type="match status" value="1"/>
</dbReference>
<dbReference type="Pfam" id="PF05192">
    <property type="entry name" value="MutS_III"/>
    <property type="match status" value="1"/>
</dbReference>
<keyword evidence="10" id="KW-1185">Reference proteome</keyword>
<accession>A0A9P6A4H2</accession>
<dbReference type="InterPro" id="IPR007696">
    <property type="entry name" value="DNA_mismatch_repair_MutS_core"/>
</dbReference>
<evidence type="ECO:0000256" key="7">
    <source>
        <dbReference type="SAM" id="MobiDB-lite"/>
    </source>
</evidence>
<keyword evidence="4" id="KW-0067">ATP-binding</keyword>
<dbReference type="AlphaFoldDB" id="A0A9P6A4H2"/>
<dbReference type="GO" id="GO:0005634">
    <property type="term" value="C:nucleus"/>
    <property type="evidence" value="ECO:0007669"/>
    <property type="project" value="TreeGrafter"/>
</dbReference>
<dbReference type="SUPFAM" id="SSF55271">
    <property type="entry name" value="DNA repair protein MutS, domain I"/>
    <property type="match status" value="1"/>
</dbReference>
<feature type="region of interest" description="Disordered" evidence="7">
    <location>
        <begin position="1"/>
        <end position="25"/>
    </location>
</feature>
<dbReference type="Gene3D" id="3.40.1170.10">
    <property type="entry name" value="DNA repair protein MutS, domain I"/>
    <property type="match status" value="1"/>
</dbReference>
<dbReference type="NCBIfam" id="NF003810">
    <property type="entry name" value="PRK05399.1"/>
    <property type="match status" value="1"/>
</dbReference>
<name>A0A9P6A4H2_PLEER</name>
<comment type="caution">
    <text evidence="9">The sequence shown here is derived from an EMBL/GenBank/DDBJ whole genome shotgun (WGS) entry which is preliminary data.</text>
</comment>
<feature type="domain" description="DNA mismatch repair proteins mutS family" evidence="8">
    <location>
        <begin position="845"/>
        <end position="861"/>
    </location>
</feature>
<dbReference type="InterPro" id="IPR027417">
    <property type="entry name" value="P-loop_NTPase"/>
</dbReference>
<evidence type="ECO:0000256" key="6">
    <source>
        <dbReference type="ARBA" id="ARBA00023204"/>
    </source>
</evidence>
<evidence type="ECO:0000313" key="10">
    <source>
        <dbReference type="Proteomes" id="UP000807025"/>
    </source>
</evidence>
<dbReference type="Pfam" id="PF00488">
    <property type="entry name" value="MutS_V"/>
    <property type="match status" value="1"/>
</dbReference>
<evidence type="ECO:0000256" key="4">
    <source>
        <dbReference type="ARBA" id="ARBA00022840"/>
    </source>
</evidence>
<dbReference type="SMART" id="SM00533">
    <property type="entry name" value="MUTSd"/>
    <property type="match status" value="1"/>
</dbReference>
<dbReference type="GO" id="GO:0030983">
    <property type="term" value="F:mismatched DNA binding"/>
    <property type="evidence" value="ECO:0007669"/>
    <property type="project" value="InterPro"/>
</dbReference>
<dbReference type="FunFam" id="3.40.50.300:FF:001238">
    <property type="entry name" value="DNA mismatch repair protein"/>
    <property type="match status" value="1"/>
</dbReference>
<dbReference type="Gene3D" id="3.40.50.300">
    <property type="entry name" value="P-loop containing nucleotide triphosphate hydrolases"/>
    <property type="match status" value="1"/>
</dbReference>
<dbReference type="GO" id="GO:0005739">
    <property type="term" value="C:mitochondrion"/>
    <property type="evidence" value="ECO:0007669"/>
    <property type="project" value="TreeGrafter"/>
</dbReference>
<dbReference type="SUPFAM" id="SSF53150">
    <property type="entry name" value="DNA repair protein MutS, domain II"/>
    <property type="match status" value="1"/>
</dbReference>
<dbReference type="SUPFAM" id="SSF48334">
    <property type="entry name" value="DNA repair protein MutS, domain III"/>
    <property type="match status" value="1"/>
</dbReference>
<dbReference type="SMART" id="SM00534">
    <property type="entry name" value="MUTSac"/>
    <property type="match status" value="1"/>
</dbReference>
<gene>
    <name evidence="9" type="ORF">BDN71DRAFT_1480497</name>
</gene>
<dbReference type="SUPFAM" id="SSF52540">
    <property type="entry name" value="P-loop containing nucleoside triphosphate hydrolases"/>
    <property type="match status" value="1"/>
</dbReference>
<feature type="region of interest" description="Disordered" evidence="7">
    <location>
        <begin position="304"/>
        <end position="344"/>
    </location>
</feature>
<dbReference type="PANTHER" id="PTHR11361:SF34">
    <property type="entry name" value="DNA MISMATCH REPAIR PROTEIN MSH1, MITOCHONDRIAL"/>
    <property type="match status" value="1"/>
</dbReference>
<dbReference type="GO" id="GO:0005524">
    <property type="term" value="F:ATP binding"/>
    <property type="evidence" value="ECO:0007669"/>
    <property type="project" value="UniProtKB-KW"/>
</dbReference>
<dbReference type="InterPro" id="IPR045076">
    <property type="entry name" value="MutS"/>
</dbReference>
<evidence type="ECO:0000313" key="9">
    <source>
        <dbReference type="EMBL" id="KAF9499857.1"/>
    </source>
</evidence>
<evidence type="ECO:0000259" key="8">
    <source>
        <dbReference type="PROSITE" id="PS00486"/>
    </source>
</evidence>
<dbReference type="EMBL" id="MU154530">
    <property type="protein sequence ID" value="KAF9499857.1"/>
    <property type="molecule type" value="Genomic_DNA"/>
</dbReference>
<protein>
    <recommendedName>
        <fullName evidence="8">DNA mismatch repair proteins mutS family domain-containing protein</fullName>
    </recommendedName>
</protein>
<evidence type="ECO:0000256" key="3">
    <source>
        <dbReference type="ARBA" id="ARBA00022763"/>
    </source>
</evidence>
<organism evidence="9 10">
    <name type="scientific">Pleurotus eryngii</name>
    <name type="common">Boletus of the steppes</name>
    <dbReference type="NCBI Taxonomy" id="5323"/>
    <lineage>
        <taxon>Eukaryota</taxon>
        <taxon>Fungi</taxon>
        <taxon>Dikarya</taxon>
        <taxon>Basidiomycota</taxon>
        <taxon>Agaricomycotina</taxon>
        <taxon>Agaricomycetes</taxon>
        <taxon>Agaricomycetidae</taxon>
        <taxon>Agaricales</taxon>
        <taxon>Pleurotineae</taxon>
        <taxon>Pleurotaceae</taxon>
        <taxon>Pleurotus</taxon>
    </lineage>
</organism>
<dbReference type="PROSITE" id="PS00486">
    <property type="entry name" value="DNA_MISMATCH_REPAIR_2"/>
    <property type="match status" value="1"/>
</dbReference>
<dbReference type="GO" id="GO:0006298">
    <property type="term" value="P:mismatch repair"/>
    <property type="evidence" value="ECO:0007669"/>
    <property type="project" value="InterPro"/>
</dbReference>
<evidence type="ECO:0000256" key="5">
    <source>
        <dbReference type="ARBA" id="ARBA00023125"/>
    </source>
</evidence>
<dbReference type="Gene3D" id="3.30.420.110">
    <property type="entry name" value="MutS, connector domain"/>
    <property type="match status" value="1"/>
</dbReference>
<dbReference type="InterPro" id="IPR036187">
    <property type="entry name" value="DNA_mismatch_repair_MutS_sf"/>
</dbReference>
<proteinExistence type="inferred from homology"/>
<keyword evidence="3" id="KW-0227">DNA damage</keyword>
<dbReference type="PANTHER" id="PTHR11361">
    <property type="entry name" value="DNA MISMATCH REPAIR PROTEIN MUTS FAMILY MEMBER"/>
    <property type="match status" value="1"/>
</dbReference>
<evidence type="ECO:0000256" key="2">
    <source>
        <dbReference type="ARBA" id="ARBA00022741"/>
    </source>
</evidence>
<sequence>MAQKRSRYQSSKVVSKSPSDHGNVRPFEACHLGWGNNDILAVKSPSTSLEGGPKPVKKARKKRQTEVVASTVTTDESPAAVSLEERDDSELQPRNQLAREILANLNKFPHCILLTRVGQFYESYFEQAVEVAALLDIKLTTRKWDGQRIHMCGFPLMHLDKHMKALIQHHKRFVAMCEEFPKFVAGARYFERRVVRVITPGTLIDESFLNPYENNYLLAVHGDADVIDANGVGSLDQKKIGLAWIDISTGDFLSKLSSLDTLRDDLVRINPREIVLDHRLQGLPSHPVRTILEEEDSFVSYAHLPTTKEPPLGEDHPNAGHEATASDDITEQTDDNNSTAPTISYTPQEENAFNLVTAYLHGNLLENMPTLNLPNREGNDGRMRIDAHTIKALEIRESMKEGGVKGSLLSTVKRTVTSSGSRLLGRWLCSPSTSLHEINARQTLVAFFHARPHFYIEDAGRIVQKFLLGKGGPNDLMALGNTIKAWGSVRQLVEDERRFEMQEVPHLSSQDWASIDALMSRLSELSSVQQRVDLAFRKEIDDSESDSEGANDEELVEPGGAKIRTAWKFGHDKWLINPAFSEELTTLHENLKNYLWQREQKELELQRRFNAPSLTLRTSPAYGMHVHLAKKREQGELNKAEAFISIAESGTTKCYFNQEWSHLGARIVETAQALEIAERDACELLRNEVNEHAPQLRRNARIVDELDVTLGFAQLAKEMNFVRPEIRDDHSYYVENGRHPTVELGLLTSGRVFTPNTTQMTPESRLHIITGPNMAGKSTLLRQTALIAILAQTGSFVPADSATIGLVDQLFSRVGAKDDLFHGRSTFMVEMMETAEILRKATPRSLVIMDEVGRGTTVKDGLAIAFATIHHLLTVNRCRALFATHFHELADMLGYTGQQENPAGSGVFKDVTFFHSDVQDIGDDRFAYSYRLKAGINRDSHSLKVAQLAGLPAKCLTIASATLDCLKHGEKSTRQEESMVHSEFWTTT</sequence>
<dbReference type="GO" id="GO:0043504">
    <property type="term" value="P:mitochondrial DNA repair"/>
    <property type="evidence" value="ECO:0007669"/>
    <property type="project" value="TreeGrafter"/>
</dbReference>
<dbReference type="InterPro" id="IPR007695">
    <property type="entry name" value="DNA_mismatch_repair_MutS-lik_N"/>
</dbReference>
<dbReference type="InterPro" id="IPR007860">
    <property type="entry name" value="DNA_mmatch_repair_MutS_con_dom"/>
</dbReference>
<feature type="compositionally biased region" description="Polar residues" evidence="7">
    <location>
        <begin position="67"/>
        <end position="76"/>
    </location>
</feature>
<dbReference type="Gene3D" id="1.10.1420.10">
    <property type="match status" value="2"/>
</dbReference>
<dbReference type="InterPro" id="IPR017261">
    <property type="entry name" value="DNA_mismatch_repair_MutS/MSH"/>
</dbReference>